<comment type="caution">
    <text evidence="8">The sequence shown here is derived from an EMBL/GenBank/DDBJ whole genome shotgun (WGS) entry which is preliminary data.</text>
</comment>
<keyword evidence="3" id="KW-0732">Signal</keyword>
<evidence type="ECO:0000256" key="2">
    <source>
        <dbReference type="ARBA" id="ARBA00022670"/>
    </source>
</evidence>
<dbReference type="CDD" id="cd07560">
    <property type="entry name" value="Peptidase_S41_CPP"/>
    <property type="match status" value="1"/>
</dbReference>
<dbReference type="Gene3D" id="2.60.40.1220">
    <property type="match status" value="1"/>
</dbReference>
<accession>A0A396SF89</accession>
<evidence type="ECO:0000313" key="9">
    <source>
        <dbReference type="Proteomes" id="UP000265692"/>
    </source>
</evidence>
<dbReference type="InterPro" id="IPR036034">
    <property type="entry name" value="PDZ_sf"/>
</dbReference>
<evidence type="ECO:0000256" key="6">
    <source>
        <dbReference type="RuleBase" id="RU004404"/>
    </source>
</evidence>
<evidence type="ECO:0000256" key="4">
    <source>
        <dbReference type="ARBA" id="ARBA00022801"/>
    </source>
</evidence>
<dbReference type="GO" id="GO:0006508">
    <property type="term" value="P:proteolysis"/>
    <property type="evidence" value="ECO:0007669"/>
    <property type="project" value="UniProtKB-KW"/>
</dbReference>
<evidence type="ECO:0000256" key="3">
    <source>
        <dbReference type="ARBA" id="ARBA00022729"/>
    </source>
</evidence>
<dbReference type="InterPro" id="IPR004447">
    <property type="entry name" value="Peptidase_S41A"/>
</dbReference>
<feature type="domain" description="PDZ" evidence="7">
    <location>
        <begin position="85"/>
        <end position="148"/>
    </location>
</feature>
<reference evidence="8 9" key="1">
    <citation type="submission" date="2018-08" db="EMBL/GenBank/DDBJ databases">
        <title>Lysinibacillus sp. YLB-03 draft genome sequence.</title>
        <authorList>
            <person name="Yu L."/>
        </authorList>
    </citation>
    <scope>NUCLEOTIDE SEQUENCE [LARGE SCALE GENOMIC DNA]</scope>
    <source>
        <strain evidence="8 9">YLB-03</strain>
    </source>
</reference>
<dbReference type="Pfam" id="PF13205">
    <property type="entry name" value="Big_5"/>
    <property type="match status" value="1"/>
</dbReference>
<dbReference type="Gene3D" id="3.30.750.44">
    <property type="match status" value="1"/>
</dbReference>
<evidence type="ECO:0000256" key="5">
    <source>
        <dbReference type="ARBA" id="ARBA00022825"/>
    </source>
</evidence>
<dbReference type="Pfam" id="PF03572">
    <property type="entry name" value="Peptidase_S41"/>
    <property type="match status" value="1"/>
</dbReference>
<keyword evidence="9" id="KW-1185">Reference proteome</keyword>
<dbReference type="CDD" id="cd06782">
    <property type="entry name" value="cpPDZ_CPP-like"/>
    <property type="match status" value="1"/>
</dbReference>
<keyword evidence="5 6" id="KW-0720">Serine protease</keyword>
<dbReference type="SUPFAM" id="SSF50156">
    <property type="entry name" value="PDZ domain-like"/>
    <property type="match status" value="1"/>
</dbReference>
<sequence length="467" mass="50741">MVILKNRGVFHMKKTLAIFLTMLLLLILPINTYASILDDVKSIVRSEYVGEIKGDVNNATTVDQVIAMLDPYSDYFTKEEYEAFIQSIENESVGIGIIIQKHEKGILIVNVIENGSAVKTGIEAGDIITKINGQSTVTMSMEEAQSLIMGEENTIVELELLKTNGKTKKQQIQRRSFSLPIVDSKLLYGNVGYIAVSTFAENAADQVAEAYKGLLNQGATSFIVDLQNNGGGYVLTAEKLIGMFPGATYAYKVKLSTKSGLVRAVQQSVTFPTKTRLLVNGFSASASEMTAAALLDQQSAILYGEPTYGKGTMQSFFELSDGSILKLTTGEFFGPKGTIVKEVGVNPNIVTTSNPLYQAHYDSLVDNLGTRYKELKTLENVPTTKVFSVNFNKAIHEKVDPGAVKLVQLGGGKVDITLKAVGKQLFVTPTAPLDKGGEYILIIEPKIKDAKGKAMKTGNHLKITVQK</sequence>
<dbReference type="SUPFAM" id="SSF52096">
    <property type="entry name" value="ClpP/crotonase"/>
    <property type="match status" value="1"/>
</dbReference>
<dbReference type="Proteomes" id="UP000265692">
    <property type="component" value="Unassembled WGS sequence"/>
</dbReference>
<dbReference type="SMART" id="SM00245">
    <property type="entry name" value="TSPc"/>
    <property type="match status" value="1"/>
</dbReference>
<dbReference type="NCBIfam" id="TIGR00225">
    <property type="entry name" value="prc"/>
    <property type="match status" value="1"/>
</dbReference>
<evidence type="ECO:0000256" key="1">
    <source>
        <dbReference type="ARBA" id="ARBA00009179"/>
    </source>
</evidence>
<dbReference type="GO" id="GO:0007165">
    <property type="term" value="P:signal transduction"/>
    <property type="evidence" value="ECO:0007669"/>
    <property type="project" value="TreeGrafter"/>
</dbReference>
<dbReference type="SMART" id="SM00228">
    <property type="entry name" value="PDZ"/>
    <property type="match status" value="1"/>
</dbReference>
<keyword evidence="4 6" id="KW-0378">Hydrolase</keyword>
<dbReference type="GO" id="GO:0030288">
    <property type="term" value="C:outer membrane-bounded periplasmic space"/>
    <property type="evidence" value="ECO:0007669"/>
    <property type="project" value="TreeGrafter"/>
</dbReference>
<name>A0A396SF89_9BACL</name>
<evidence type="ECO:0000259" key="7">
    <source>
        <dbReference type="PROSITE" id="PS50106"/>
    </source>
</evidence>
<comment type="similarity">
    <text evidence="1 6">Belongs to the peptidase S41A family.</text>
</comment>
<dbReference type="InterPro" id="IPR032812">
    <property type="entry name" value="SbsA_Ig"/>
</dbReference>
<dbReference type="PANTHER" id="PTHR32060">
    <property type="entry name" value="TAIL-SPECIFIC PROTEASE"/>
    <property type="match status" value="1"/>
</dbReference>
<keyword evidence="2 6" id="KW-0645">Protease</keyword>
<dbReference type="InterPro" id="IPR001478">
    <property type="entry name" value="PDZ"/>
</dbReference>
<dbReference type="InterPro" id="IPR014755">
    <property type="entry name" value="Cu-Rt/internalin_Ig-like"/>
</dbReference>
<dbReference type="InterPro" id="IPR029045">
    <property type="entry name" value="ClpP/crotonase-like_dom_sf"/>
</dbReference>
<organism evidence="8 9">
    <name type="scientific">Ureibacillus yapensis</name>
    <dbReference type="NCBI Taxonomy" id="2304605"/>
    <lineage>
        <taxon>Bacteria</taxon>
        <taxon>Bacillati</taxon>
        <taxon>Bacillota</taxon>
        <taxon>Bacilli</taxon>
        <taxon>Bacillales</taxon>
        <taxon>Caryophanaceae</taxon>
        <taxon>Ureibacillus</taxon>
    </lineage>
</organism>
<dbReference type="AlphaFoldDB" id="A0A396SF89"/>
<dbReference type="Gene3D" id="2.30.42.10">
    <property type="match status" value="1"/>
</dbReference>
<gene>
    <name evidence="8" type="ORF">D1B33_03660</name>
</gene>
<dbReference type="PANTHER" id="PTHR32060:SF30">
    <property type="entry name" value="CARBOXY-TERMINAL PROCESSING PROTEASE CTPA"/>
    <property type="match status" value="1"/>
</dbReference>
<dbReference type="InterPro" id="IPR005151">
    <property type="entry name" value="Tail-specific_protease"/>
</dbReference>
<dbReference type="PROSITE" id="PS50106">
    <property type="entry name" value="PDZ"/>
    <property type="match status" value="1"/>
</dbReference>
<protein>
    <submittedName>
        <fullName evidence="8">PDZ domain-containing protein</fullName>
    </submittedName>
</protein>
<dbReference type="Gene3D" id="3.90.226.10">
    <property type="entry name" value="2-enoyl-CoA Hydratase, Chain A, domain 1"/>
    <property type="match status" value="1"/>
</dbReference>
<dbReference type="GO" id="GO:0004175">
    <property type="term" value="F:endopeptidase activity"/>
    <property type="evidence" value="ECO:0007669"/>
    <property type="project" value="TreeGrafter"/>
</dbReference>
<dbReference type="EMBL" id="QWEI01000001">
    <property type="protein sequence ID" value="RHW39955.1"/>
    <property type="molecule type" value="Genomic_DNA"/>
</dbReference>
<dbReference type="InterPro" id="IPR041489">
    <property type="entry name" value="PDZ_6"/>
</dbReference>
<proteinExistence type="inferred from homology"/>
<evidence type="ECO:0000313" key="8">
    <source>
        <dbReference type="EMBL" id="RHW39955.1"/>
    </source>
</evidence>
<dbReference type="GO" id="GO:0008236">
    <property type="term" value="F:serine-type peptidase activity"/>
    <property type="evidence" value="ECO:0007669"/>
    <property type="project" value="UniProtKB-KW"/>
</dbReference>
<dbReference type="Pfam" id="PF17820">
    <property type="entry name" value="PDZ_6"/>
    <property type="match status" value="1"/>
</dbReference>